<dbReference type="Proteomes" id="UP000067626">
    <property type="component" value="Chromosome"/>
</dbReference>
<keyword evidence="3" id="KW-1185">Reference proteome</keyword>
<dbReference type="OrthoDB" id="5496595at2"/>
<dbReference type="RefSeq" id="WP_156338634.1">
    <property type="nucleotide sequence ID" value="NZ_CP012159.1"/>
</dbReference>
<evidence type="ECO:0000313" key="3">
    <source>
        <dbReference type="Proteomes" id="UP000067626"/>
    </source>
</evidence>
<reference evidence="2 3" key="1">
    <citation type="submission" date="2015-07" db="EMBL/GenBank/DDBJ databases">
        <title>Genome analysis of myxobacterium Chondromyces crocatus Cm c5 reveals a high potential for natural compound synthesis and the genetic basis for the loss of fruiting body formation.</title>
        <authorList>
            <person name="Zaburannyi N."/>
            <person name="Bunk B."/>
            <person name="Maier J."/>
            <person name="Overmann J."/>
            <person name="Mueller R."/>
        </authorList>
    </citation>
    <scope>NUCLEOTIDE SEQUENCE [LARGE SCALE GENOMIC DNA]</scope>
    <source>
        <strain evidence="2 3">Cm c5</strain>
    </source>
</reference>
<accession>A0A0K1EF17</accession>
<name>A0A0K1EF17_CHOCO</name>
<feature type="chain" id="PRO_5005459347" description="Secreted protein" evidence="1">
    <location>
        <begin position="25"/>
        <end position="571"/>
    </location>
</feature>
<dbReference type="KEGG" id="ccro:CMC5_033050"/>
<organism evidence="2 3">
    <name type="scientific">Chondromyces crocatus</name>
    <dbReference type="NCBI Taxonomy" id="52"/>
    <lineage>
        <taxon>Bacteria</taxon>
        <taxon>Pseudomonadati</taxon>
        <taxon>Myxococcota</taxon>
        <taxon>Polyangia</taxon>
        <taxon>Polyangiales</taxon>
        <taxon>Polyangiaceae</taxon>
        <taxon>Chondromyces</taxon>
    </lineage>
</organism>
<protein>
    <recommendedName>
        <fullName evidence="4">Secreted protein</fullName>
    </recommendedName>
</protein>
<feature type="signal peptide" evidence="1">
    <location>
        <begin position="1"/>
        <end position="24"/>
    </location>
</feature>
<dbReference type="EMBL" id="CP012159">
    <property type="protein sequence ID" value="AKT39158.1"/>
    <property type="molecule type" value="Genomic_DNA"/>
</dbReference>
<evidence type="ECO:0000256" key="1">
    <source>
        <dbReference type="SAM" id="SignalP"/>
    </source>
</evidence>
<proteinExistence type="predicted"/>
<evidence type="ECO:0000313" key="2">
    <source>
        <dbReference type="EMBL" id="AKT39158.1"/>
    </source>
</evidence>
<dbReference type="AlphaFoldDB" id="A0A0K1EF17"/>
<keyword evidence="1" id="KW-0732">Signal</keyword>
<sequence>MWLRSSSWPSLGALSLLASVGCGASGATASTGSAGDREPVALQVLPDRVEGRALLTNDGALAEQAGASGLEVAAADILAEGERLGRFLEIPAGECALVLARASPTVGSVHLFAYDDEGSTFAADESTDAKATLLACPPHPRRLYVVTRVMSGAGLVAIGVQRVTVEVADAVALAVGARGRPGEGSERLESWPGLEAKVRAHRAAIGGRWSDVRRSPVPVGPRSPTRVSFVIEPGRCLDVFVAPSDEIPSLEMVAEDAGGRIVARARETGSDRALVLCSATLTEVSLALRSRGAQGVCALVAGRSGVGAEEEIAASSVAVQVIETRPLSAVREGHERALKGHGFGPARASTGTAKVGSRSSVALDLPAGCARIDVLAGKPLGEFVAELWSEHHELLASRRGGAATTLYACGAGGAGRVDVESLARTGPFAVTVRKDPVAPAALVAHPLAASRLLSRLLAGATGEGEGVSVLGAGTAAGAEVVALDDARLKRVPLSIPADGCVEVIAALDREGAGLDLRLVDAGTGEGQVARGRYVISDRRCAGSVASTGVAELRLAAGKGDALVLVRAVPGP</sequence>
<evidence type="ECO:0008006" key="4">
    <source>
        <dbReference type="Google" id="ProtNLM"/>
    </source>
</evidence>
<gene>
    <name evidence="2" type="ORF">CMC5_033050</name>
</gene>
<dbReference type="PROSITE" id="PS51257">
    <property type="entry name" value="PROKAR_LIPOPROTEIN"/>
    <property type="match status" value="1"/>
</dbReference>